<dbReference type="AlphaFoldDB" id="U3AMV0"/>
<keyword evidence="7" id="KW-1185">Reference proteome</keyword>
<dbReference type="RefSeq" id="WP_021714938.1">
    <property type="nucleotide sequence ID" value="NZ_BATM01000053.1"/>
</dbReference>
<keyword evidence="3" id="KW-0175">Coiled coil</keyword>
<dbReference type="GO" id="GO:0016887">
    <property type="term" value="F:ATP hydrolysis activity"/>
    <property type="evidence" value="ECO:0007669"/>
    <property type="project" value="InterPro"/>
</dbReference>
<dbReference type="PANTHER" id="PTHR23077:SF171">
    <property type="entry name" value="NUCLEAR VALOSIN-CONTAINING PROTEIN-LIKE"/>
    <property type="match status" value="1"/>
</dbReference>
<dbReference type="PROSITE" id="PS00674">
    <property type="entry name" value="AAA"/>
    <property type="match status" value="1"/>
</dbReference>
<dbReference type="Proteomes" id="UP000016562">
    <property type="component" value="Unassembled WGS sequence"/>
</dbReference>
<dbReference type="InterPro" id="IPR003959">
    <property type="entry name" value="ATPase_AAA_core"/>
</dbReference>
<dbReference type="SMART" id="SM00382">
    <property type="entry name" value="AAA"/>
    <property type="match status" value="1"/>
</dbReference>
<evidence type="ECO:0000256" key="2">
    <source>
        <dbReference type="ARBA" id="ARBA00022840"/>
    </source>
</evidence>
<dbReference type="Gene3D" id="1.10.8.60">
    <property type="match status" value="1"/>
</dbReference>
<evidence type="ECO:0000256" key="4">
    <source>
        <dbReference type="RuleBase" id="RU003651"/>
    </source>
</evidence>
<dbReference type="SUPFAM" id="SSF52540">
    <property type="entry name" value="P-loop containing nucleoside triphosphate hydrolases"/>
    <property type="match status" value="1"/>
</dbReference>
<evidence type="ECO:0000313" key="7">
    <source>
        <dbReference type="Proteomes" id="UP000016562"/>
    </source>
</evidence>
<protein>
    <recommendedName>
        <fullName evidence="5">AAA+ ATPase domain-containing protein</fullName>
    </recommendedName>
</protein>
<dbReference type="GO" id="GO:0005524">
    <property type="term" value="F:ATP binding"/>
    <property type="evidence" value="ECO:0007669"/>
    <property type="project" value="UniProtKB-KW"/>
</dbReference>
<dbReference type="STRING" id="1219080.VEZ01S_53_00410"/>
<evidence type="ECO:0000259" key="5">
    <source>
        <dbReference type="SMART" id="SM00382"/>
    </source>
</evidence>
<dbReference type="InterPro" id="IPR003960">
    <property type="entry name" value="ATPase_AAA_CS"/>
</dbReference>
<evidence type="ECO:0000256" key="1">
    <source>
        <dbReference type="ARBA" id="ARBA00022741"/>
    </source>
</evidence>
<proteinExistence type="inferred from homology"/>
<comment type="caution">
    <text evidence="6">The sequence shown here is derived from an EMBL/GenBank/DDBJ whole genome shotgun (WGS) entry which is preliminary data.</text>
</comment>
<accession>U3AMV0</accession>
<dbReference type="InterPro" id="IPR003593">
    <property type="entry name" value="AAA+_ATPase"/>
</dbReference>
<gene>
    <name evidence="6" type="ORF">VEZ01S_53_00410</name>
</gene>
<dbReference type="PANTHER" id="PTHR23077">
    <property type="entry name" value="AAA-FAMILY ATPASE"/>
    <property type="match status" value="1"/>
</dbReference>
<feature type="domain" description="AAA+ ATPase" evidence="5">
    <location>
        <begin position="278"/>
        <end position="415"/>
    </location>
</feature>
<organism evidence="6 7">
    <name type="scientific">Vibrio ezurae NBRC 102218</name>
    <dbReference type="NCBI Taxonomy" id="1219080"/>
    <lineage>
        <taxon>Bacteria</taxon>
        <taxon>Pseudomonadati</taxon>
        <taxon>Pseudomonadota</taxon>
        <taxon>Gammaproteobacteria</taxon>
        <taxon>Vibrionales</taxon>
        <taxon>Vibrionaceae</taxon>
        <taxon>Vibrio</taxon>
    </lineage>
</organism>
<name>U3AMV0_9VIBR</name>
<keyword evidence="2 4" id="KW-0067">ATP-binding</keyword>
<evidence type="ECO:0000313" key="6">
    <source>
        <dbReference type="EMBL" id="GAD81241.1"/>
    </source>
</evidence>
<dbReference type="eggNOG" id="COG0464">
    <property type="taxonomic scope" value="Bacteria"/>
</dbReference>
<reference evidence="6 7" key="1">
    <citation type="submission" date="2013-09" db="EMBL/GenBank/DDBJ databases">
        <title>Whole genome shotgun sequence of Vibrio ezurae NBRC 102218.</title>
        <authorList>
            <person name="Yoshida I."/>
            <person name="Hosoyama A."/>
            <person name="Numata M."/>
            <person name="Hashimoto M."/>
            <person name="Hosoyama Y."/>
            <person name="Tsuchikane K."/>
            <person name="Noguchi M."/>
            <person name="Hirakata S."/>
            <person name="Ichikawa N."/>
            <person name="Ohji S."/>
            <person name="Yamazoe A."/>
            <person name="Fujita N."/>
        </authorList>
    </citation>
    <scope>NUCLEOTIDE SEQUENCE [LARGE SCALE GENOMIC DNA]</scope>
    <source>
        <strain evidence="6 7">NBRC 102218</strain>
    </source>
</reference>
<dbReference type="Gene3D" id="3.40.50.300">
    <property type="entry name" value="P-loop containing nucleotide triphosphate hydrolases"/>
    <property type="match status" value="1"/>
</dbReference>
<keyword evidence="1 4" id="KW-0547">Nucleotide-binding</keyword>
<comment type="similarity">
    <text evidence="4">Belongs to the AAA ATPase family.</text>
</comment>
<dbReference type="FunFam" id="3.40.50.300:FF:001025">
    <property type="entry name" value="ATPase family, AAA domain-containing 2B"/>
    <property type="match status" value="1"/>
</dbReference>
<dbReference type="InterPro" id="IPR027417">
    <property type="entry name" value="P-loop_NTPase"/>
</dbReference>
<dbReference type="OrthoDB" id="9809379at2"/>
<dbReference type="EMBL" id="BATM01000053">
    <property type="protein sequence ID" value="GAD81241.1"/>
    <property type="molecule type" value="Genomic_DNA"/>
</dbReference>
<sequence>MKGARFSKGQLVGEYTIQFPLTKDTFRVVNSVGTLFYLKSLSHPINNIPNVASNYLSNFSIETIDGCPISIENYIQGISLDKYLNHHGATVQLINKLLKELLLLLNDIGSEMDVGFLTEMTKKDIIVDFSDDANTSFKVINLDRLLENNTSINESQVIYYFAKLSYEILFNRSFDLSATNDFWIDSSELGSTLSKFLKVCLVTPSNISTANTALETLAGKSELPVQILPSGSKVQSQVESGKGFSAIAGMEELKETLRVDVIEALQNKELYKSYGLSIPNGILFYGPPGCGKTFFAQKLSEEIGVSFYTIAPSDIQSKWVNESQEKVKELFQKAEVNAPAIIFIDEIDAIAPARGGGGNVSHMNLATVNELLTQINNCGDRGIFVIGATNLPSSMDSALLRTGRFDKKILIPAPDKQARKSLFKTILSKRPLEDKISYARLSRLTENYVASDINYICDESSRKALVGRIKITQEIIESVIMTSKPSITLEQIEEFSKEL</sequence>
<dbReference type="Pfam" id="PF00004">
    <property type="entry name" value="AAA"/>
    <property type="match status" value="1"/>
</dbReference>
<dbReference type="InterPro" id="IPR050168">
    <property type="entry name" value="AAA_ATPase_domain"/>
</dbReference>
<evidence type="ECO:0000256" key="3">
    <source>
        <dbReference type="ARBA" id="ARBA00023054"/>
    </source>
</evidence>